<dbReference type="GO" id="GO:0000324">
    <property type="term" value="C:fungal-type vacuole"/>
    <property type="evidence" value="ECO:0007669"/>
    <property type="project" value="TreeGrafter"/>
</dbReference>
<evidence type="ECO:0008006" key="8">
    <source>
        <dbReference type="Google" id="ProtNLM"/>
    </source>
</evidence>
<dbReference type="InterPro" id="IPR007568">
    <property type="entry name" value="RTA1"/>
</dbReference>
<dbReference type="GO" id="GO:0005886">
    <property type="term" value="C:plasma membrane"/>
    <property type="evidence" value="ECO:0007669"/>
    <property type="project" value="TreeGrafter"/>
</dbReference>
<evidence type="ECO:0000256" key="2">
    <source>
        <dbReference type="ARBA" id="ARBA00022692"/>
    </source>
</evidence>
<feature type="transmembrane region" description="Helical" evidence="5">
    <location>
        <begin position="56"/>
        <end position="78"/>
    </location>
</feature>
<evidence type="ECO:0000256" key="4">
    <source>
        <dbReference type="ARBA" id="ARBA00023136"/>
    </source>
</evidence>
<feature type="transmembrane region" description="Helical" evidence="5">
    <location>
        <begin position="216"/>
        <end position="234"/>
    </location>
</feature>
<dbReference type="HOGENOM" id="CLU_033465_6_0_1"/>
<evidence type="ECO:0000313" key="7">
    <source>
        <dbReference type="Proteomes" id="UP000054166"/>
    </source>
</evidence>
<dbReference type="PANTHER" id="PTHR31465:SF9">
    <property type="entry name" value="SPHINGOID LONG-CHAIN BASE TRANSPORTER RSB1"/>
    <property type="match status" value="1"/>
</dbReference>
<gene>
    <name evidence="6" type="ORF">PILCRDRAFT_814088</name>
</gene>
<dbReference type="PANTHER" id="PTHR31465">
    <property type="entry name" value="PROTEIN RTA1-RELATED"/>
    <property type="match status" value="1"/>
</dbReference>
<dbReference type="EMBL" id="KN832977">
    <property type="protein sequence ID" value="KIM88170.1"/>
    <property type="molecule type" value="Genomic_DNA"/>
</dbReference>
<dbReference type="Proteomes" id="UP000054166">
    <property type="component" value="Unassembled WGS sequence"/>
</dbReference>
<keyword evidence="3 5" id="KW-1133">Transmembrane helix</keyword>
<dbReference type="STRING" id="765440.A0A0C3FUU8"/>
<dbReference type="Pfam" id="PF04479">
    <property type="entry name" value="RTA1"/>
    <property type="match status" value="1"/>
</dbReference>
<feature type="transmembrane region" description="Helical" evidence="5">
    <location>
        <begin position="24"/>
        <end position="44"/>
    </location>
</feature>
<dbReference type="OrthoDB" id="3358017at2759"/>
<feature type="transmembrane region" description="Helical" evidence="5">
    <location>
        <begin position="166"/>
        <end position="190"/>
    </location>
</feature>
<evidence type="ECO:0000256" key="3">
    <source>
        <dbReference type="ARBA" id="ARBA00022989"/>
    </source>
</evidence>
<feature type="transmembrane region" description="Helical" evidence="5">
    <location>
        <begin position="126"/>
        <end position="146"/>
    </location>
</feature>
<keyword evidence="7" id="KW-1185">Reference proteome</keyword>
<evidence type="ECO:0000256" key="1">
    <source>
        <dbReference type="ARBA" id="ARBA00004141"/>
    </source>
</evidence>
<keyword evidence="2 5" id="KW-0812">Transmembrane</keyword>
<dbReference type="AlphaFoldDB" id="A0A0C3FUU8"/>
<reference evidence="6 7" key="1">
    <citation type="submission" date="2014-04" db="EMBL/GenBank/DDBJ databases">
        <authorList>
            <consortium name="DOE Joint Genome Institute"/>
            <person name="Kuo A."/>
            <person name="Tarkka M."/>
            <person name="Buscot F."/>
            <person name="Kohler A."/>
            <person name="Nagy L.G."/>
            <person name="Floudas D."/>
            <person name="Copeland A."/>
            <person name="Barry K.W."/>
            <person name="Cichocki N."/>
            <person name="Veneault-Fourrey C."/>
            <person name="LaButti K."/>
            <person name="Lindquist E.A."/>
            <person name="Lipzen A."/>
            <person name="Lundell T."/>
            <person name="Morin E."/>
            <person name="Murat C."/>
            <person name="Sun H."/>
            <person name="Tunlid A."/>
            <person name="Henrissat B."/>
            <person name="Grigoriev I.V."/>
            <person name="Hibbett D.S."/>
            <person name="Martin F."/>
            <person name="Nordberg H.P."/>
            <person name="Cantor M.N."/>
            <person name="Hua S.X."/>
        </authorList>
    </citation>
    <scope>NUCLEOTIDE SEQUENCE [LARGE SCALE GENOMIC DNA]</scope>
    <source>
        <strain evidence="6 7">F 1598</strain>
    </source>
</reference>
<evidence type="ECO:0000313" key="6">
    <source>
        <dbReference type="EMBL" id="KIM88170.1"/>
    </source>
</evidence>
<evidence type="ECO:0000256" key="5">
    <source>
        <dbReference type="SAM" id="Phobius"/>
    </source>
</evidence>
<feature type="transmembrane region" description="Helical" evidence="5">
    <location>
        <begin position="90"/>
        <end position="114"/>
    </location>
</feature>
<organism evidence="6 7">
    <name type="scientific">Piloderma croceum (strain F 1598)</name>
    <dbReference type="NCBI Taxonomy" id="765440"/>
    <lineage>
        <taxon>Eukaryota</taxon>
        <taxon>Fungi</taxon>
        <taxon>Dikarya</taxon>
        <taxon>Basidiomycota</taxon>
        <taxon>Agaricomycotina</taxon>
        <taxon>Agaricomycetes</taxon>
        <taxon>Agaricomycetidae</taxon>
        <taxon>Atheliales</taxon>
        <taxon>Atheliaceae</taxon>
        <taxon>Piloderma</taxon>
    </lineage>
</organism>
<dbReference type="InParanoid" id="A0A0C3FUU8"/>
<accession>A0A0C3FUU8</accession>
<reference evidence="7" key="2">
    <citation type="submission" date="2015-01" db="EMBL/GenBank/DDBJ databases">
        <title>Evolutionary Origins and Diversification of the Mycorrhizal Mutualists.</title>
        <authorList>
            <consortium name="DOE Joint Genome Institute"/>
            <consortium name="Mycorrhizal Genomics Consortium"/>
            <person name="Kohler A."/>
            <person name="Kuo A."/>
            <person name="Nagy L.G."/>
            <person name="Floudas D."/>
            <person name="Copeland A."/>
            <person name="Barry K.W."/>
            <person name="Cichocki N."/>
            <person name="Veneault-Fourrey C."/>
            <person name="LaButti K."/>
            <person name="Lindquist E.A."/>
            <person name="Lipzen A."/>
            <person name="Lundell T."/>
            <person name="Morin E."/>
            <person name="Murat C."/>
            <person name="Riley R."/>
            <person name="Ohm R."/>
            <person name="Sun H."/>
            <person name="Tunlid A."/>
            <person name="Henrissat B."/>
            <person name="Grigoriev I.V."/>
            <person name="Hibbett D.S."/>
            <person name="Martin F."/>
        </authorList>
    </citation>
    <scope>NUCLEOTIDE SEQUENCE [LARGE SCALE GENOMIC DNA]</scope>
    <source>
        <strain evidence="7">F 1598</strain>
    </source>
</reference>
<proteinExistence type="predicted"/>
<keyword evidence="4 5" id="KW-0472">Membrane</keyword>
<name>A0A0C3FUU8_PILCF</name>
<dbReference type="FunCoup" id="A0A0C3FUU8">
    <property type="interactions" value="33"/>
</dbReference>
<protein>
    <recommendedName>
        <fullName evidence="8">RTA1 like protein</fullName>
    </recommendedName>
</protein>
<sequence>MPIGYASPVLRRVDDNPNDSQYHYVPTEYVCAIFVALYGLSTLIHLGQAIHYRMRWLLPTAVLAGVAEVLGWSARLWSSKNPPLSTPFTIQISCTIIAPTPLVAANFVILGLIINKLGDHYSRLSTKWYTILFCSFDVIALVVQAVGGGMASTASDQKGATLGGNIMLGGIVLQLVSLVVYVTCATEFFLRFFKDKPIREALNNQPKEVVNLRMKMMIRALIFSTVCLFIRAVYRTIELADGWNGRIISTQIYFNVLDGAMVTLAIYTLNLGHPGFLLRDLRNSYDTEKKLRNY</sequence>
<feature type="transmembrane region" description="Helical" evidence="5">
    <location>
        <begin position="254"/>
        <end position="272"/>
    </location>
</feature>
<comment type="subcellular location">
    <subcellularLocation>
        <location evidence="1">Membrane</location>
        <topology evidence="1">Multi-pass membrane protein</topology>
    </subcellularLocation>
</comment>